<evidence type="ECO:0000313" key="3">
    <source>
        <dbReference type="Proteomes" id="UP000296706"/>
    </source>
</evidence>
<feature type="transmembrane region" description="Helical" evidence="1">
    <location>
        <begin position="6"/>
        <end position="28"/>
    </location>
</feature>
<keyword evidence="1" id="KW-0812">Transmembrane</keyword>
<feature type="transmembrane region" description="Helical" evidence="1">
    <location>
        <begin position="81"/>
        <end position="99"/>
    </location>
</feature>
<name>A0A4D6HFN0_9EURY</name>
<dbReference type="STRING" id="1457250.GCA_000755225_00429"/>
<dbReference type="KEGG" id="hsn:DV733_12285"/>
<dbReference type="GeneID" id="39848652"/>
<protein>
    <submittedName>
        <fullName evidence="2">Uncharacterized protein</fullName>
    </submittedName>
</protein>
<dbReference type="OrthoDB" id="196860at2157"/>
<dbReference type="EMBL" id="CP031310">
    <property type="protein sequence ID" value="QCC51958.1"/>
    <property type="molecule type" value="Genomic_DNA"/>
</dbReference>
<dbReference type="RefSeq" id="WP_049994434.1">
    <property type="nucleotide sequence ID" value="NZ_CP031310.1"/>
</dbReference>
<organism evidence="2 3">
    <name type="scientific">Halapricum salinum</name>
    <dbReference type="NCBI Taxonomy" id="1457250"/>
    <lineage>
        <taxon>Archaea</taxon>
        <taxon>Methanobacteriati</taxon>
        <taxon>Methanobacteriota</taxon>
        <taxon>Stenosarchaea group</taxon>
        <taxon>Halobacteria</taxon>
        <taxon>Halobacteriales</taxon>
        <taxon>Haloarculaceae</taxon>
        <taxon>Halapricum</taxon>
    </lineage>
</organism>
<gene>
    <name evidence="2" type="ORF">DV733_12285</name>
</gene>
<keyword evidence="1" id="KW-0472">Membrane</keyword>
<proteinExistence type="predicted"/>
<feature type="transmembrane region" description="Helical" evidence="1">
    <location>
        <begin position="40"/>
        <end position="61"/>
    </location>
</feature>
<evidence type="ECO:0000313" key="2">
    <source>
        <dbReference type="EMBL" id="QCC51958.1"/>
    </source>
</evidence>
<reference evidence="2 3" key="1">
    <citation type="journal article" date="2019" name="Nat. Commun.">
        <title>A new type of DNA phosphorothioation-based antiviral system in archaea.</title>
        <authorList>
            <person name="Xiong L."/>
            <person name="Liu S."/>
            <person name="Chen S."/>
            <person name="Xiao Y."/>
            <person name="Zhu B."/>
            <person name="Gao Y."/>
            <person name="Zhang Y."/>
            <person name="Chen B."/>
            <person name="Luo J."/>
            <person name="Deng Z."/>
            <person name="Chen X."/>
            <person name="Wang L."/>
            <person name="Chen S."/>
        </authorList>
    </citation>
    <scope>NUCLEOTIDE SEQUENCE [LARGE SCALE GENOMIC DNA]</scope>
    <source>
        <strain evidence="2 3">CBA1105</strain>
    </source>
</reference>
<evidence type="ECO:0000256" key="1">
    <source>
        <dbReference type="SAM" id="Phobius"/>
    </source>
</evidence>
<dbReference type="InterPro" id="IPR058349">
    <property type="entry name" value="DUF8036"/>
</dbReference>
<accession>A0A4D6HFN0</accession>
<dbReference type="AlphaFoldDB" id="A0A4D6HFN0"/>
<keyword evidence="3" id="KW-1185">Reference proteome</keyword>
<dbReference type="Pfam" id="PF26119">
    <property type="entry name" value="DUF8036"/>
    <property type="match status" value="1"/>
</dbReference>
<keyword evidence="1" id="KW-1133">Transmembrane helix</keyword>
<sequence length="100" mass="11048">MGLSGPWLQIASALSVVNVLLLGTLTVVWARNYRTFKTPLIAGLLAFSLVMLLENLVALYFFQSSMRMLYAGDTLAQQVVLAMRALETVAFAFLTYVTLK</sequence>
<dbReference type="Proteomes" id="UP000296706">
    <property type="component" value="Chromosome"/>
</dbReference>